<feature type="compositionally biased region" description="Polar residues" evidence="4">
    <location>
        <begin position="54"/>
        <end position="74"/>
    </location>
</feature>
<feature type="repeat" description="WD" evidence="3">
    <location>
        <begin position="1167"/>
        <end position="1208"/>
    </location>
</feature>
<dbReference type="SMART" id="SM00320">
    <property type="entry name" value="WD40"/>
    <property type="match status" value="13"/>
</dbReference>
<proteinExistence type="predicted"/>
<dbReference type="Gene3D" id="2.130.10.10">
    <property type="entry name" value="YVTN repeat-like/Quinoprotein amine dehydrogenase"/>
    <property type="match status" value="4"/>
</dbReference>
<dbReference type="InterPro" id="IPR011047">
    <property type="entry name" value="Quinoprotein_ADH-like_sf"/>
</dbReference>
<feature type="repeat" description="WD" evidence="3">
    <location>
        <begin position="1034"/>
        <end position="1077"/>
    </location>
</feature>
<dbReference type="PANTHER" id="PTHR19879:SF9">
    <property type="entry name" value="TRANSCRIPTION INITIATION FACTOR TFIID SUBUNIT 5"/>
    <property type="match status" value="1"/>
</dbReference>
<feature type="repeat" description="WD" evidence="3">
    <location>
        <begin position="947"/>
        <end position="990"/>
    </location>
</feature>
<evidence type="ECO:0000256" key="4">
    <source>
        <dbReference type="SAM" id="MobiDB-lite"/>
    </source>
</evidence>
<organism evidence="6 7">
    <name type="scientific">Thanatephorus cucumeris (strain AG1-IB / isolate 7/3/14)</name>
    <name type="common">Lettuce bottom rot fungus</name>
    <name type="synonym">Rhizoctonia solani</name>
    <dbReference type="NCBI Taxonomy" id="1108050"/>
    <lineage>
        <taxon>Eukaryota</taxon>
        <taxon>Fungi</taxon>
        <taxon>Dikarya</taxon>
        <taxon>Basidiomycota</taxon>
        <taxon>Agaricomycotina</taxon>
        <taxon>Agaricomycetes</taxon>
        <taxon>Cantharellales</taxon>
        <taxon>Ceratobasidiaceae</taxon>
        <taxon>Rhizoctonia</taxon>
        <taxon>Rhizoctonia solani AG-1</taxon>
    </lineage>
</organism>
<feature type="compositionally biased region" description="Low complexity" evidence="4">
    <location>
        <begin position="37"/>
        <end position="53"/>
    </location>
</feature>
<dbReference type="PROSITE" id="PS50082">
    <property type="entry name" value="WD_REPEATS_2"/>
    <property type="match status" value="11"/>
</dbReference>
<dbReference type="Pfam" id="PF00400">
    <property type="entry name" value="WD40"/>
    <property type="match status" value="10"/>
</dbReference>
<gene>
    <name evidence="6" type="ORF">RSOLAG1IB_06958</name>
</gene>
<evidence type="ECO:0000256" key="1">
    <source>
        <dbReference type="ARBA" id="ARBA00022574"/>
    </source>
</evidence>
<dbReference type="Gene3D" id="3.40.50.300">
    <property type="entry name" value="P-loop containing nucleotide triphosphate hydrolases"/>
    <property type="match status" value="1"/>
</dbReference>
<name>A0A0B7FBI3_THACB</name>
<dbReference type="PRINTS" id="PR00320">
    <property type="entry name" value="GPROTEINBRPT"/>
</dbReference>
<evidence type="ECO:0000313" key="7">
    <source>
        <dbReference type="Proteomes" id="UP000059188"/>
    </source>
</evidence>
<reference evidence="6 7" key="1">
    <citation type="submission" date="2014-11" db="EMBL/GenBank/DDBJ databases">
        <authorList>
            <person name="Wibberg Daniel"/>
        </authorList>
    </citation>
    <scope>NUCLEOTIDE SEQUENCE [LARGE SCALE GENOMIC DNA]</scope>
    <source>
        <strain evidence="6">Rhizoctonia solani AG1-IB 7/3/14</strain>
    </source>
</reference>
<dbReference type="EMBL" id="LN679115">
    <property type="protein sequence ID" value="CEL54309.1"/>
    <property type="molecule type" value="Genomic_DNA"/>
</dbReference>
<dbReference type="PROSITE" id="PS00678">
    <property type="entry name" value="WD_REPEATS_1"/>
    <property type="match status" value="5"/>
</dbReference>
<evidence type="ECO:0000259" key="5">
    <source>
        <dbReference type="Pfam" id="PF24883"/>
    </source>
</evidence>
<dbReference type="InterPro" id="IPR027417">
    <property type="entry name" value="P-loop_NTPase"/>
</dbReference>
<feature type="region of interest" description="Disordered" evidence="4">
    <location>
        <begin position="1"/>
        <end position="82"/>
    </location>
</feature>
<dbReference type="InterPro" id="IPR015943">
    <property type="entry name" value="WD40/YVTN_repeat-like_dom_sf"/>
</dbReference>
<protein>
    <submittedName>
        <fullName evidence="6">Vegetative incompatibility protein HET-E-1</fullName>
    </submittedName>
</protein>
<feature type="repeat" description="WD" evidence="3">
    <location>
        <begin position="1079"/>
        <end position="1111"/>
    </location>
</feature>
<feature type="repeat" description="WD" evidence="3">
    <location>
        <begin position="861"/>
        <end position="893"/>
    </location>
</feature>
<evidence type="ECO:0000313" key="6">
    <source>
        <dbReference type="EMBL" id="CEL54309.1"/>
    </source>
</evidence>
<feature type="repeat" description="WD" evidence="3">
    <location>
        <begin position="1253"/>
        <end position="1294"/>
    </location>
</feature>
<dbReference type="Pfam" id="PF24883">
    <property type="entry name" value="NPHP3_N"/>
    <property type="match status" value="1"/>
</dbReference>
<dbReference type="InterPro" id="IPR056884">
    <property type="entry name" value="NPHP3-like_N"/>
</dbReference>
<dbReference type="SUPFAM" id="SSF50998">
    <property type="entry name" value="Quinoprotein alcohol dehydrogenase-like"/>
    <property type="match status" value="1"/>
</dbReference>
<dbReference type="PROSITE" id="PS50294">
    <property type="entry name" value="WD_REPEATS_REGION"/>
    <property type="match status" value="7"/>
</dbReference>
<dbReference type="Proteomes" id="UP000059188">
    <property type="component" value="Unassembled WGS sequence"/>
</dbReference>
<feature type="repeat" description="WD" evidence="3">
    <location>
        <begin position="991"/>
        <end position="1032"/>
    </location>
</feature>
<feature type="compositionally biased region" description="Basic and acidic residues" evidence="4">
    <location>
        <begin position="1"/>
        <end position="11"/>
    </location>
</feature>
<dbReference type="STRING" id="1108050.A0A0B7FBI3"/>
<keyword evidence="1 3" id="KW-0853">WD repeat</keyword>
<evidence type="ECO:0000256" key="3">
    <source>
        <dbReference type="PROSITE-ProRule" id="PRU00221"/>
    </source>
</evidence>
<dbReference type="CDD" id="cd00200">
    <property type="entry name" value="WD40"/>
    <property type="match status" value="1"/>
</dbReference>
<dbReference type="SUPFAM" id="SSF50978">
    <property type="entry name" value="WD40 repeat-like"/>
    <property type="match status" value="1"/>
</dbReference>
<feature type="repeat" description="WD" evidence="3">
    <location>
        <begin position="1295"/>
        <end position="1336"/>
    </location>
</feature>
<accession>A0A0B7FBI3</accession>
<feature type="domain" description="Nephrocystin 3-like N-terminal" evidence="5">
    <location>
        <begin position="268"/>
        <end position="425"/>
    </location>
</feature>
<dbReference type="SUPFAM" id="SSF52540">
    <property type="entry name" value="P-loop containing nucleoside triphosphate hydrolases"/>
    <property type="match status" value="1"/>
</dbReference>
<evidence type="ECO:0000256" key="2">
    <source>
        <dbReference type="ARBA" id="ARBA00022737"/>
    </source>
</evidence>
<dbReference type="InterPro" id="IPR036322">
    <property type="entry name" value="WD40_repeat_dom_sf"/>
</dbReference>
<feature type="compositionally biased region" description="Basic residues" evidence="4">
    <location>
        <begin position="12"/>
        <end position="23"/>
    </location>
</feature>
<keyword evidence="2" id="KW-0677">Repeat</keyword>
<feature type="repeat" description="WD" evidence="3">
    <location>
        <begin position="817"/>
        <end position="858"/>
    </location>
</feature>
<dbReference type="PANTHER" id="PTHR19879">
    <property type="entry name" value="TRANSCRIPTION INITIATION FACTOR TFIID"/>
    <property type="match status" value="1"/>
</dbReference>
<dbReference type="OrthoDB" id="538223at2759"/>
<keyword evidence="7" id="KW-1185">Reference proteome</keyword>
<dbReference type="InterPro" id="IPR001680">
    <property type="entry name" value="WD40_rpt"/>
</dbReference>
<feature type="repeat" description="WD" evidence="3">
    <location>
        <begin position="1210"/>
        <end position="1251"/>
    </location>
</feature>
<dbReference type="SUPFAM" id="SSF63829">
    <property type="entry name" value="Calcium-dependent phosphotriesterase"/>
    <property type="match status" value="1"/>
</dbReference>
<feature type="repeat" description="WD" evidence="3">
    <location>
        <begin position="904"/>
        <end position="937"/>
    </location>
</feature>
<sequence>MSSKRPSDKPKHGIRHTIRHSIQRAKGALISKPTPLSPSGQSQPSATSSSGSQIDSRPQVGTGSLAASTTTPNENAAGGLLHEGSESTWDRLSKSLGILERSLELFPPLKSAVGALAGCLEIVKVAASNRVDYEELADEFQSMANTLSGYASKLESEKGNGSVANIVQCIQSHIADIKQYKEQGSIQRLRGATNDQEDVIKRYRQIERLFRQLQCDITMRAQDQVKKQLEITLLRGMLPVDDARYNSSYSMTIKRGGCTPETRQRVQQTLQEWAVDPTSSKIYWMNGMAGTGKTTIAYSFCEWLEQTNRLGASFFCSRISATCRSLNRVVPTLAYQLARYSPAFCSTLCAALNSNPDAASLNVGQQFEKLVYHPMIEAKTAIPDGVVIVVDALDECDDAFSVRLILDVLLNSTNDLPLKFFVLSRPEYVIRDRMMAKDGTTRSIMHLHDIEKSIVKEDIKKYLTEALGSMSNPPSLEQIETLAQRAGTLFIYAATVVRYIHPKVIAVNSSARLKVMLEATKPHERKGDNKYRELDRLYATVLEAAFNEDLDADEKGHIQHVLWTTVCAREPIPVATISLLVDLSESQVWSALQSLRSVVHVPENNGPVSVLHASFPEYMFDQSRSGELYCHESHSNEILTHRCLEIMKTELRFNICNLTNSYLTDGCIEDLKLQARQSISPALSYACRYWSDHLLLSPAMDQTRAMVLDFLLKRLLFWMEVLGLSQCIGTGTLIMSQVQVWLKTKDTQDNMPRMVAEARNFITWFATHPCSQSTPHIYISALPLCAKSSWVYQHYSKLMRGLPVIKTNIKDNAALATWSTDNPVITIDISPDGERIASGNIDGMIRIYSMQTGATIAELQSAGSSKLVNSVSFSPDGVQLASCLHDHTIVIWDTHINNIVSGPLRGHEGAVRSAKFSPDGKRLVSGSDDKTVIVWDICTGAILLGPLQGHISPFVSTVFSPDGCLIASAASQDDTTIRLWNSRTGEVVRLIEGHESGITSIAFSPNGKYLATGSNDNTARVWHVSTGGPAISPLEGHKDQVLGVAFSSEGNYIVSGGGGRDRRIIVWDVRTGSVVAGPFYGHKDWIGQVVFTPDSTRIVSCSMDCTIRIWDSLPRNIVGEQSDMHTPCKGPVAFSAGRSRFASSSLTGSLHVWDLHTGAVISPPFLDQNESIPIDSIALSPTGDYVAIGASDFIIRAWNALAGTIVSQSLQEHTGSITCMTFSPNSALLCSGSNDTTIVIWDFKSGSIIDQPYAGHTDSVRSVAFSPHCTHLASGAADYTVRVWDLSNGTPILTLTGHEGSIESVDFSPDGRHIVSGSIDGSIQIWDAHSGDGIKTFFPSEKLSALNSSGSSLGSYPEVTIPVTWVSYSPDGARIVAGTFYDIYILDVETTKITSKMSARSHRGIDWVGFSSDGADIVSVSRPRSPFEPCTSIRVWRTGVHDTPLASSRAAGGFYDVYDGRILSDKGLVIWAPHDLILLLEAQSESHHCVLDFSPDGIINIGYNIPCIGERWAECYIHDDFIG</sequence>
<dbReference type="InterPro" id="IPR020472">
    <property type="entry name" value="WD40_PAC1"/>
</dbReference>
<dbReference type="InterPro" id="IPR019775">
    <property type="entry name" value="WD40_repeat_CS"/>
</dbReference>